<dbReference type="InterPro" id="IPR054170">
    <property type="entry name" value="RlmL_1st"/>
</dbReference>
<dbReference type="Proteomes" id="UP000183471">
    <property type="component" value="Unassembled WGS sequence"/>
</dbReference>
<dbReference type="Pfam" id="PF01170">
    <property type="entry name" value="UPF0020"/>
    <property type="match status" value="1"/>
</dbReference>
<evidence type="ECO:0000259" key="4">
    <source>
        <dbReference type="PROSITE" id="PS51165"/>
    </source>
</evidence>
<dbReference type="GO" id="GO:0032259">
    <property type="term" value="P:methylation"/>
    <property type="evidence" value="ECO:0007669"/>
    <property type="project" value="UniProtKB-KW"/>
</dbReference>
<dbReference type="SMART" id="SM00981">
    <property type="entry name" value="THUMP"/>
    <property type="match status" value="1"/>
</dbReference>
<dbReference type="Pfam" id="PF22020">
    <property type="entry name" value="RlmL_1st"/>
    <property type="match status" value="1"/>
</dbReference>
<dbReference type="Gene3D" id="3.40.50.150">
    <property type="entry name" value="Vaccinia Virus protein VP39"/>
    <property type="match status" value="1"/>
</dbReference>
<name>A0ABY0TD07_9PROT</name>
<dbReference type="PANTHER" id="PTHR47313">
    <property type="entry name" value="RIBOSOMAL RNA LARGE SUBUNIT METHYLTRANSFERASE K/L"/>
    <property type="match status" value="1"/>
</dbReference>
<organism evidence="5 6">
    <name type="scientific">Nitrosospira multiformis</name>
    <dbReference type="NCBI Taxonomy" id="1231"/>
    <lineage>
        <taxon>Bacteria</taxon>
        <taxon>Pseudomonadati</taxon>
        <taxon>Pseudomonadota</taxon>
        <taxon>Betaproteobacteria</taxon>
        <taxon>Nitrosomonadales</taxon>
        <taxon>Nitrosomonadaceae</taxon>
        <taxon>Nitrosospira</taxon>
    </lineage>
</organism>
<dbReference type="PROSITE" id="PS51165">
    <property type="entry name" value="THUMP"/>
    <property type="match status" value="1"/>
</dbReference>
<dbReference type="GO" id="GO:0008168">
    <property type="term" value="F:methyltransferase activity"/>
    <property type="evidence" value="ECO:0007669"/>
    <property type="project" value="UniProtKB-KW"/>
</dbReference>
<keyword evidence="1 5" id="KW-0489">Methyltransferase</keyword>
<reference evidence="5 6" key="1">
    <citation type="submission" date="2016-10" db="EMBL/GenBank/DDBJ databases">
        <authorList>
            <person name="Varghese N."/>
            <person name="Submissions S."/>
        </authorList>
    </citation>
    <scope>NUCLEOTIDE SEQUENCE [LARGE SCALE GENOMIC DNA]</scope>
    <source>
        <strain evidence="5 6">Nl1</strain>
    </source>
</reference>
<evidence type="ECO:0000313" key="6">
    <source>
        <dbReference type="Proteomes" id="UP000183471"/>
    </source>
</evidence>
<gene>
    <name evidence="5" type="ORF">SAMN05216402_1331</name>
</gene>
<dbReference type="CDD" id="cd11715">
    <property type="entry name" value="THUMP_AdoMetMT"/>
    <property type="match status" value="1"/>
</dbReference>
<keyword evidence="3" id="KW-0694">RNA-binding</keyword>
<comment type="caution">
    <text evidence="5">The sequence shown here is derived from an EMBL/GenBank/DDBJ whole genome shotgun (WGS) entry which is preliminary data.</text>
</comment>
<dbReference type="InterPro" id="IPR002052">
    <property type="entry name" value="DNA_methylase_N6_adenine_CS"/>
</dbReference>
<dbReference type="SUPFAM" id="SSF53335">
    <property type="entry name" value="S-adenosyl-L-methionine-dependent methyltransferases"/>
    <property type="match status" value="1"/>
</dbReference>
<accession>A0ABY0TD07</accession>
<feature type="domain" description="THUMP" evidence="4">
    <location>
        <begin position="68"/>
        <end position="179"/>
    </location>
</feature>
<dbReference type="PROSITE" id="PS01261">
    <property type="entry name" value="UPF0020"/>
    <property type="match status" value="1"/>
</dbReference>
<dbReference type="PANTHER" id="PTHR47313:SF1">
    <property type="entry name" value="RIBOSOMAL RNA LARGE SUBUNIT METHYLTRANSFERASE K_L"/>
    <property type="match status" value="1"/>
</dbReference>
<keyword evidence="6" id="KW-1185">Reference proteome</keyword>
<dbReference type="Pfam" id="PF02926">
    <property type="entry name" value="THUMP"/>
    <property type="match status" value="1"/>
</dbReference>
<evidence type="ECO:0000256" key="2">
    <source>
        <dbReference type="ARBA" id="ARBA00022679"/>
    </source>
</evidence>
<dbReference type="PROSITE" id="PS00092">
    <property type="entry name" value="N6_MTASE"/>
    <property type="match status" value="1"/>
</dbReference>
<evidence type="ECO:0000256" key="3">
    <source>
        <dbReference type="PROSITE-ProRule" id="PRU00529"/>
    </source>
</evidence>
<dbReference type="Gene3D" id="3.30.2130.30">
    <property type="match status" value="1"/>
</dbReference>
<dbReference type="InterPro" id="IPR004114">
    <property type="entry name" value="THUMP_dom"/>
</dbReference>
<sequence length="415" mass="45834">MAYGLKNEPCCRSPGGTGNAIAAVTLHYFFAPCPRGLESVLVTELEQLGASSVRGRDGGVQFQGDWRICYRANLESRIASRVLWQVASQPYASETDVYRIARALPWIEWFAPALTIRVNVAAIKCPLRSLDFVTLKIKDAVCDKFREITGGRPSVDTVRPDIRIHGFLDAQKFSLYLDTSGDALFKRGLRKTSRDAPIRENLAAGILNLTGWQPGVPLLDPMCGSGTFLLEAAQISLNIAPGAGRSFAFEKLKKFDEKLWVQLKDAATARQKPVVRQPLFGSDLYGDVLADARANLSAAGFSEIVTLKQANVLEISAPTPMGFLVTNPPYGVRLGESERLLEFYPKLGDVLKKKFSGWNAYIFTADPLLPKCIRLTASRRTPLFNGALECRLLEYKMVAGGMRRVRETDTTHQTD</sequence>
<dbReference type="InterPro" id="IPR053943">
    <property type="entry name" value="RlmKL-like_Mtase_CS"/>
</dbReference>
<dbReference type="InterPro" id="IPR029063">
    <property type="entry name" value="SAM-dependent_MTases_sf"/>
</dbReference>
<dbReference type="EMBL" id="FNKY01000001">
    <property type="protein sequence ID" value="SDQ56177.1"/>
    <property type="molecule type" value="Genomic_DNA"/>
</dbReference>
<evidence type="ECO:0000256" key="1">
    <source>
        <dbReference type="ARBA" id="ARBA00022603"/>
    </source>
</evidence>
<keyword evidence="2" id="KW-0808">Transferase</keyword>
<protein>
    <submittedName>
        <fullName evidence="5">N6-adenine-specific DNA methylase</fullName>
    </submittedName>
</protein>
<proteinExistence type="predicted"/>
<dbReference type="PRINTS" id="PR00507">
    <property type="entry name" value="N12N6MTFRASE"/>
</dbReference>
<dbReference type="InterPro" id="IPR000241">
    <property type="entry name" value="RlmKL-like_Mtase"/>
</dbReference>
<evidence type="ECO:0000313" key="5">
    <source>
        <dbReference type="EMBL" id="SDQ56177.1"/>
    </source>
</evidence>